<name>A0A0G0NER4_9BACT</name>
<organism evidence="1 2">
    <name type="scientific">Candidatus Woesebacteria bacterium GW2011_GWA1_39_21b</name>
    <dbReference type="NCBI Taxonomy" id="1618551"/>
    <lineage>
        <taxon>Bacteria</taxon>
        <taxon>Candidatus Woeseibacteriota</taxon>
    </lineage>
</organism>
<evidence type="ECO:0000313" key="2">
    <source>
        <dbReference type="Proteomes" id="UP000034690"/>
    </source>
</evidence>
<accession>A0A0G0NER4</accession>
<protein>
    <submittedName>
        <fullName evidence="1">Uncharacterized protein</fullName>
    </submittedName>
</protein>
<dbReference type="EMBL" id="LBWQ01000007">
    <property type="protein sequence ID" value="KKR13998.1"/>
    <property type="molecule type" value="Genomic_DNA"/>
</dbReference>
<dbReference type="AlphaFoldDB" id="A0A0G0NER4"/>
<evidence type="ECO:0000313" key="1">
    <source>
        <dbReference type="EMBL" id="KKR13998.1"/>
    </source>
</evidence>
<dbReference type="Proteomes" id="UP000034690">
    <property type="component" value="Unassembled WGS sequence"/>
</dbReference>
<comment type="caution">
    <text evidence="1">The sequence shown here is derived from an EMBL/GenBank/DDBJ whole genome shotgun (WGS) entry which is preliminary data.</text>
</comment>
<gene>
    <name evidence="1" type="ORF">UT40_C0007G0040</name>
</gene>
<sequence>MEIIITGITTTAHVKLIRVQPQLVTRPPQAVVITTTGTRQVVCVNPVQILLPAMPQAEAVELIPIGIPTHVPVTPPIRITSKRTLTG</sequence>
<reference evidence="1 2" key="1">
    <citation type="journal article" date="2015" name="Nature">
        <title>rRNA introns, odd ribosomes, and small enigmatic genomes across a large radiation of phyla.</title>
        <authorList>
            <person name="Brown C.T."/>
            <person name="Hug L.A."/>
            <person name="Thomas B.C."/>
            <person name="Sharon I."/>
            <person name="Castelle C.J."/>
            <person name="Singh A."/>
            <person name="Wilkins M.J."/>
            <person name="Williams K.H."/>
            <person name="Banfield J.F."/>
        </authorList>
    </citation>
    <scope>NUCLEOTIDE SEQUENCE [LARGE SCALE GENOMIC DNA]</scope>
</reference>
<proteinExistence type="predicted"/>